<dbReference type="PANTHER" id="PTHR21240:SF28">
    <property type="entry name" value="ISO-OROTATE DECARBOXYLASE (EUROFUNG)"/>
    <property type="match status" value="1"/>
</dbReference>
<dbReference type="EMBL" id="PXYV01000018">
    <property type="protein sequence ID" value="PSR22379.1"/>
    <property type="molecule type" value="Genomic_DNA"/>
</dbReference>
<dbReference type="InterPro" id="IPR032466">
    <property type="entry name" value="Metal_Hydrolase"/>
</dbReference>
<dbReference type="Proteomes" id="UP000241848">
    <property type="component" value="Unassembled WGS sequence"/>
</dbReference>
<dbReference type="Pfam" id="PF04909">
    <property type="entry name" value="Amidohydro_2"/>
    <property type="match status" value="1"/>
</dbReference>
<dbReference type="GO" id="GO:0016831">
    <property type="term" value="F:carboxy-lyase activity"/>
    <property type="evidence" value="ECO:0007669"/>
    <property type="project" value="InterPro"/>
</dbReference>
<dbReference type="PANTHER" id="PTHR21240">
    <property type="entry name" value="2-AMINO-3-CARBOXYLMUCONATE-6-SEMIALDEHYDE DECARBOXYLASE"/>
    <property type="match status" value="1"/>
</dbReference>
<feature type="domain" description="Amidohydrolase-related" evidence="2">
    <location>
        <begin position="103"/>
        <end position="339"/>
    </location>
</feature>
<dbReference type="GO" id="GO:0005737">
    <property type="term" value="C:cytoplasm"/>
    <property type="evidence" value="ECO:0007669"/>
    <property type="project" value="TreeGrafter"/>
</dbReference>
<dbReference type="AlphaFoldDB" id="A0A2T2WJG1"/>
<name>A0A2T2WJG1_9FIRM</name>
<organism evidence="3 4">
    <name type="scientific">Sulfobacillus acidophilus</name>
    <dbReference type="NCBI Taxonomy" id="53633"/>
    <lineage>
        <taxon>Bacteria</taxon>
        <taxon>Bacillati</taxon>
        <taxon>Bacillota</taxon>
        <taxon>Clostridia</taxon>
        <taxon>Eubacteriales</taxon>
        <taxon>Clostridiales Family XVII. Incertae Sedis</taxon>
        <taxon>Sulfobacillus</taxon>
    </lineage>
</organism>
<proteinExistence type="predicted"/>
<keyword evidence="3" id="KW-0378">Hydrolase</keyword>
<dbReference type="SUPFAM" id="SSF51556">
    <property type="entry name" value="Metallo-dependent hydrolases"/>
    <property type="match status" value="1"/>
</dbReference>
<dbReference type="Gene3D" id="3.20.20.140">
    <property type="entry name" value="Metal-dependent hydrolases"/>
    <property type="match status" value="1"/>
</dbReference>
<sequence>MNDLPLASYHPKSMLRAPAHKVLRPRFPVVDMHNHSEWQGSWQVTNLDQLVAEMDKAGVVARVDLDGGNGDRLLRHLDFFRSRYPERFVVFASCDWAQHLPYDNFGERMAAELARSVKAGAEGLKVWKELGLTLRDNQGRVIAVDDERLVPLFETAADLNVPILIHFADPIAFFQPLDNHNERYEELMEHPDWHFYGDQFPPFDALQQQFARLLTRHPRTTFIGAHVASLAEDLRGTGQLLEGHPNLYVDIAARLAELGRQPYTAADFLTQYADRVVFGLDSWPADADEYRVYYRFLETRDEYFPYWADEDSPVGESGRWQIYGVGLEDDVLQKIYYANTVNIIPRLKAAVEAAQG</sequence>
<dbReference type="GO" id="GO:0016787">
    <property type="term" value="F:hydrolase activity"/>
    <property type="evidence" value="ECO:0007669"/>
    <property type="project" value="UniProtKB-KW"/>
</dbReference>
<dbReference type="InterPro" id="IPR032465">
    <property type="entry name" value="ACMSD"/>
</dbReference>
<protein>
    <submittedName>
        <fullName evidence="3">Amidohydrolase</fullName>
    </submittedName>
</protein>
<gene>
    <name evidence="3" type="ORF">C7B45_07130</name>
</gene>
<dbReference type="InterPro" id="IPR006680">
    <property type="entry name" value="Amidohydro-rel"/>
</dbReference>
<evidence type="ECO:0000313" key="4">
    <source>
        <dbReference type="Proteomes" id="UP000241848"/>
    </source>
</evidence>
<evidence type="ECO:0000259" key="2">
    <source>
        <dbReference type="Pfam" id="PF04909"/>
    </source>
</evidence>
<evidence type="ECO:0000256" key="1">
    <source>
        <dbReference type="ARBA" id="ARBA00023239"/>
    </source>
</evidence>
<accession>A0A2T2WJG1</accession>
<reference evidence="3 4" key="1">
    <citation type="journal article" date="2014" name="BMC Genomics">
        <title>Comparison of environmental and isolate Sulfobacillus genomes reveals diverse carbon, sulfur, nitrogen, and hydrogen metabolisms.</title>
        <authorList>
            <person name="Justice N.B."/>
            <person name="Norman A."/>
            <person name="Brown C.T."/>
            <person name="Singh A."/>
            <person name="Thomas B.C."/>
            <person name="Banfield J.F."/>
        </authorList>
    </citation>
    <scope>NUCLEOTIDE SEQUENCE [LARGE SCALE GENOMIC DNA]</scope>
    <source>
        <strain evidence="3">AMDSBA3</strain>
    </source>
</reference>
<evidence type="ECO:0000313" key="3">
    <source>
        <dbReference type="EMBL" id="PSR22379.1"/>
    </source>
</evidence>
<dbReference type="GO" id="GO:0019748">
    <property type="term" value="P:secondary metabolic process"/>
    <property type="evidence" value="ECO:0007669"/>
    <property type="project" value="TreeGrafter"/>
</dbReference>
<comment type="caution">
    <text evidence="3">The sequence shown here is derived from an EMBL/GenBank/DDBJ whole genome shotgun (WGS) entry which is preliminary data.</text>
</comment>
<keyword evidence="1" id="KW-0456">Lyase</keyword>